<feature type="compositionally biased region" description="Low complexity" evidence="1">
    <location>
        <begin position="222"/>
        <end position="232"/>
    </location>
</feature>
<feature type="compositionally biased region" description="Polar residues" evidence="1">
    <location>
        <begin position="897"/>
        <end position="907"/>
    </location>
</feature>
<reference evidence="3" key="1">
    <citation type="journal article" date="2017" name="Genome Biol. Evol.">
        <title>The complete genome sequence of the phytopathogenic fungus Sclerotinia sclerotiorum reveals insights into the genome architecture of broad host range pathogens.</title>
        <authorList>
            <person name="Derbyshire M."/>
            <person name="Denton-Giles M."/>
            <person name="Hegedus D."/>
            <person name="Seifbarghy S."/>
            <person name="Rollins J."/>
            <person name="van Kan J."/>
            <person name="Seidl M.F."/>
            <person name="Faino L."/>
            <person name="Mbengue M."/>
            <person name="Navaud O."/>
            <person name="Raffaele S."/>
            <person name="Hammond-Kosack K."/>
            <person name="Heard S."/>
            <person name="Oliver R."/>
        </authorList>
    </citation>
    <scope>NUCLEOTIDE SEQUENCE [LARGE SCALE GENOMIC DNA]</scope>
    <source>
        <strain evidence="3">ATCC 18683 / 1980 / Ss-1</strain>
    </source>
</reference>
<feature type="compositionally biased region" description="Acidic residues" evidence="1">
    <location>
        <begin position="469"/>
        <end position="478"/>
    </location>
</feature>
<feature type="compositionally biased region" description="Low complexity" evidence="1">
    <location>
        <begin position="277"/>
        <end position="302"/>
    </location>
</feature>
<feature type="region of interest" description="Disordered" evidence="1">
    <location>
        <begin position="1559"/>
        <end position="1916"/>
    </location>
</feature>
<feature type="compositionally biased region" description="Acidic residues" evidence="1">
    <location>
        <begin position="1897"/>
        <end position="1906"/>
    </location>
</feature>
<feature type="compositionally biased region" description="Basic and acidic residues" evidence="1">
    <location>
        <begin position="2233"/>
        <end position="2250"/>
    </location>
</feature>
<feature type="compositionally biased region" description="Acidic residues" evidence="1">
    <location>
        <begin position="1169"/>
        <end position="1184"/>
    </location>
</feature>
<feature type="compositionally biased region" description="Basic and acidic residues" evidence="1">
    <location>
        <begin position="200"/>
        <end position="216"/>
    </location>
</feature>
<feature type="region of interest" description="Disordered" evidence="1">
    <location>
        <begin position="1935"/>
        <end position="2209"/>
    </location>
</feature>
<feature type="compositionally biased region" description="Basic and acidic residues" evidence="1">
    <location>
        <begin position="98"/>
        <end position="115"/>
    </location>
</feature>
<feature type="region of interest" description="Disordered" evidence="1">
    <location>
        <begin position="46"/>
        <end position="801"/>
    </location>
</feature>
<dbReference type="Proteomes" id="UP000177798">
    <property type="component" value="Chromosome 9"/>
</dbReference>
<accession>A0A1D9QBN5</accession>
<feature type="compositionally biased region" description="Basic and acidic residues" evidence="1">
    <location>
        <begin position="1952"/>
        <end position="1976"/>
    </location>
</feature>
<feature type="compositionally biased region" description="Basic residues" evidence="1">
    <location>
        <begin position="2321"/>
        <end position="2332"/>
    </location>
</feature>
<feature type="compositionally biased region" description="Basic and acidic residues" evidence="1">
    <location>
        <begin position="770"/>
        <end position="779"/>
    </location>
</feature>
<gene>
    <name evidence="2" type="ORF">sscle_09g071340</name>
</gene>
<feature type="compositionally biased region" description="Basic and acidic residues" evidence="1">
    <location>
        <begin position="707"/>
        <end position="724"/>
    </location>
</feature>
<feature type="region of interest" description="Disordered" evidence="1">
    <location>
        <begin position="815"/>
        <end position="1538"/>
    </location>
</feature>
<name>A0A1D9QBN5_SCLS1</name>
<protein>
    <submittedName>
        <fullName evidence="2">Uncharacterized protein</fullName>
    </submittedName>
</protein>
<feature type="compositionally biased region" description="Low complexity" evidence="1">
    <location>
        <begin position="1675"/>
        <end position="1691"/>
    </location>
</feature>
<feature type="compositionally biased region" description="Acidic residues" evidence="1">
    <location>
        <begin position="1825"/>
        <end position="1839"/>
    </location>
</feature>
<feature type="compositionally biased region" description="Basic and acidic residues" evidence="1">
    <location>
        <begin position="1615"/>
        <end position="1626"/>
    </location>
</feature>
<evidence type="ECO:0000313" key="3">
    <source>
        <dbReference type="Proteomes" id="UP000177798"/>
    </source>
</evidence>
<feature type="compositionally biased region" description="Acidic residues" evidence="1">
    <location>
        <begin position="1799"/>
        <end position="1809"/>
    </location>
</feature>
<feature type="compositionally biased region" description="Basic and acidic residues" evidence="1">
    <location>
        <begin position="2039"/>
        <end position="2049"/>
    </location>
</feature>
<feature type="compositionally biased region" description="Basic and acidic residues" evidence="1">
    <location>
        <begin position="2118"/>
        <end position="2165"/>
    </location>
</feature>
<feature type="compositionally biased region" description="Polar residues" evidence="1">
    <location>
        <begin position="927"/>
        <end position="944"/>
    </location>
</feature>
<feature type="compositionally biased region" description="Acidic residues" evidence="1">
    <location>
        <begin position="60"/>
        <end position="73"/>
    </location>
</feature>
<proteinExistence type="predicted"/>
<feature type="compositionally biased region" description="Polar residues" evidence="1">
    <location>
        <begin position="829"/>
        <end position="844"/>
    </location>
</feature>
<dbReference type="VEuPathDB" id="FungiDB:sscle_09g071340"/>
<feature type="compositionally biased region" description="Basic residues" evidence="1">
    <location>
        <begin position="2354"/>
        <end position="2364"/>
    </location>
</feature>
<feature type="compositionally biased region" description="Basic and acidic residues" evidence="1">
    <location>
        <begin position="993"/>
        <end position="1009"/>
    </location>
</feature>
<feature type="compositionally biased region" description="Low complexity" evidence="1">
    <location>
        <begin position="2269"/>
        <end position="2279"/>
    </location>
</feature>
<feature type="region of interest" description="Disordered" evidence="1">
    <location>
        <begin position="2225"/>
        <end position="2446"/>
    </location>
</feature>
<feature type="compositionally biased region" description="Low complexity" evidence="1">
    <location>
        <begin position="1248"/>
        <end position="1261"/>
    </location>
</feature>
<feature type="compositionally biased region" description="Polar residues" evidence="1">
    <location>
        <begin position="1810"/>
        <end position="1819"/>
    </location>
</feature>
<feature type="compositionally biased region" description="Basic and acidic residues" evidence="1">
    <location>
        <begin position="2365"/>
        <end position="2388"/>
    </location>
</feature>
<feature type="compositionally biased region" description="Polar residues" evidence="1">
    <location>
        <begin position="357"/>
        <end position="368"/>
    </location>
</feature>
<dbReference type="EMBL" id="CP017822">
    <property type="protein sequence ID" value="APA12364.1"/>
    <property type="molecule type" value="Genomic_DNA"/>
</dbReference>
<feature type="compositionally biased region" description="Basic residues" evidence="1">
    <location>
        <begin position="2009"/>
        <end position="2018"/>
    </location>
</feature>
<feature type="compositionally biased region" description="Polar residues" evidence="1">
    <location>
        <begin position="1881"/>
        <end position="1894"/>
    </location>
</feature>
<feature type="compositionally biased region" description="Basic and acidic residues" evidence="1">
    <location>
        <begin position="964"/>
        <end position="981"/>
    </location>
</feature>
<feature type="compositionally biased region" description="Polar residues" evidence="1">
    <location>
        <begin position="1080"/>
        <end position="1102"/>
    </location>
</feature>
<feature type="compositionally biased region" description="Basic and acidic residues" evidence="1">
    <location>
        <begin position="2301"/>
        <end position="2320"/>
    </location>
</feature>
<feature type="compositionally biased region" description="Low complexity" evidence="1">
    <location>
        <begin position="851"/>
        <end position="864"/>
    </location>
</feature>
<evidence type="ECO:0000313" key="2">
    <source>
        <dbReference type="EMBL" id="APA12364.1"/>
    </source>
</evidence>
<organism evidence="2 3">
    <name type="scientific">Sclerotinia sclerotiorum (strain ATCC 18683 / 1980 / Ss-1)</name>
    <name type="common">White mold</name>
    <name type="synonym">Whetzelinia sclerotiorum</name>
    <dbReference type="NCBI Taxonomy" id="665079"/>
    <lineage>
        <taxon>Eukaryota</taxon>
        <taxon>Fungi</taxon>
        <taxon>Dikarya</taxon>
        <taxon>Ascomycota</taxon>
        <taxon>Pezizomycotina</taxon>
        <taxon>Leotiomycetes</taxon>
        <taxon>Helotiales</taxon>
        <taxon>Sclerotiniaceae</taxon>
        <taxon>Sclerotinia</taxon>
    </lineage>
</organism>
<feature type="compositionally biased region" description="Basic and acidic residues" evidence="1">
    <location>
        <begin position="2057"/>
        <end position="2066"/>
    </location>
</feature>
<feature type="compositionally biased region" description="Basic and acidic residues" evidence="1">
    <location>
        <begin position="2073"/>
        <end position="2085"/>
    </location>
</feature>
<evidence type="ECO:0000256" key="1">
    <source>
        <dbReference type="SAM" id="MobiDB-lite"/>
    </source>
</evidence>
<feature type="compositionally biased region" description="Basic and acidic residues" evidence="1">
    <location>
        <begin position="2333"/>
        <end position="2353"/>
    </location>
</feature>
<feature type="compositionally biased region" description="Acidic residues" evidence="1">
    <location>
        <begin position="1770"/>
        <end position="1779"/>
    </location>
</feature>
<feature type="compositionally biased region" description="Basic residues" evidence="1">
    <location>
        <begin position="1977"/>
        <end position="1993"/>
    </location>
</feature>
<feature type="compositionally biased region" description="Polar residues" evidence="1">
    <location>
        <begin position="1473"/>
        <end position="1483"/>
    </location>
</feature>
<feature type="compositionally biased region" description="Polar residues" evidence="1">
    <location>
        <begin position="172"/>
        <end position="194"/>
    </location>
</feature>
<feature type="compositionally biased region" description="Basic and acidic residues" evidence="1">
    <location>
        <begin position="408"/>
        <end position="431"/>
    </location>
</feature>
<feature type="compositionally biased region" description="Acidic residues" evidence="1">
    <location>
        <begin position="1493"/>
        <end position="1505"/>
    </location>
</feature>
<feature type="compositionally biased region" description="Low complexity" evidence="1">
    <location>
        <begin position="556"/>
        <end position="571"/>
    </location>
</feature>
<feature type="compositionally biased region" description="Basic and acidic residues" evidence="1">
    <location>
        <begin position="1379"/>
        <end position="1395"/>
    </location>
</feature>
<feature type="compositionally biased region" description="Basic and acidic residues" evidence="1">
    <location>
        <begin position="1296"/>
        <end position="1306"/>
    </location>
</feature>
<sequence length="2462" mass="270013">MGRNNQNDDKKDVQFVPHVEDSASFVACDEIPTPSTTQWTKPLVLDTSKIKIARYYEGKTDDDEDEEEDEDNETQDKSEGISEEPIETTETSDTPLSDTKDEGPPLKEGDGSKEEENNDVSSLTEENQSTESDKPSSSTEESSDSKLIESSSNTEESLASDITEAELEPAPNNDTESPSDPTPNTNDSTATSVPDTLPGDDIHDDIHGDILDDRHALSRVNSHQSHSPQHVVHFADGIESTSSKSKIKSNKSGSDKKTAPPEVPLKPEALSVKKSKSGSGRSSISTRESSVVPSEVPNSPSGDPDDSDPQSRGKKRKAKDGKEKSGNKKSKNRGKDASESALVPIPLASISIPSDPITGSNNPITTCNEVADSAQEPQETPEVVQPASDPEAAPLSDDNPSEDVETEELIHTKESVPTQPEEHPATEKRLTSDAPALDDAQVEGEDVPSTGEASAGDVSTVEDVQREAEENENTEETPIDNQNVQIYEEIPVTNEAPEIIDDKPTTADGLDVNTEESSSEPVSEATAENPVTNEEVSPPDEHDPQESEVTDESSSSEDTSTTTNETPVPSEESSDPAESILTNAIGEKDPSHIETPTISDETKPKGDAPSSVEPAVVEESTNLSQEAPPLAEHVSEKGIVSEPESEVQLSEESIEKSPSEEPNIQEEITNSTELASTPVEEPVAIENGVQVDEKEGSSDANQGTVETSKDTVVKEQDAQGLKDEPSEDNEAEMPSPEKAAPENIDTLEVVEDQVDKVADLNVSPSEPSDDIAKEEKSRDIDDDTETHGGPSENVETDDMKDHVEDSDVEDHIVQESAAADDANEVPVVQYNTSEDSNVLENSNVETESETIEPNNEIPNVPVPVLAEDSTQNQGKGAPEVDEQKPDLEVKGLPADSGNVQESPVSEGTSDENRLENSPVIIEENPEPETSVSIEQTSPETGEINDNSKSEEAPIMADQPSVEVESPKELQESEESAAKIEESQEIQANGDTAEQPKSEDLPAMSEDRPGLENTSPAEDAENSHESPESDEIADLLMPEQDVVVVKETDKQDQEEWPREEDPKLMEEAEKSPEQVAPLPETDSQVIPVNTENASEPLSENSQPEPAEEEISTDIPKSSIEEEEQQPENSHDDSPPSAKKNPVESHADNTEPEPIGELQANSSTNEHGDGIEVEELSESDPVESENDASSWDGDSSEEDLDSGEESEHENDKTPVANENHFERTTRGEDPSETETSETETKVSGLENQLNEAPEAPVVENPPESVAGEENTQVDEPVAENPNVSIFQEETTEDLPESTDMKENTHSDDIVTVQEPDISVLEGKPMETSEVPPVENTPESVDEKENTPPSEENNIEEIHVPVHEEEQEQELDENPATPAAESHPEPASEEDKPTKDLGTDGAAPMQGLVEDSKTPALEENSSELGPEEEEHSQSEEVVTGEQLNLLMPLEKSTENTDTAEIESSPEPVGEDASIETPENISSQTTDIPVPVQNSIEEPEVTVEEEIESESVIKGNEPIYSEEVVSDEDSDVPVSKEQTVESLEAPAVAREEVIQDEVAEDVTAITDEEPEIIDDDQSIVEDDGIAGNVEATPAEPESAPVDSIPVEAVVDEEPSIETPQKEDVPEKEAEPEPTPKPTETISLEEPSTENYVAEQPAADSTQDIPAGTEPKSTPTDTTPVPVQEPVSLELPLEPEATANDSVPEPEPVVVEVTALEASPPDSVEEPVNESKPDSESFENSAAMEADATSTTSPPTEPVDKLSSESEPTQIDVVESAEEDEQSEVAEKAEACLPVEEVPTSQELSEEASLEDTNVEPTGETVQKPTIEEPVVEPAEDAPQEECIAELPVIEATPQSVVEESSDDVEELGESVAGAAEPPSDEPASMNETPLEPQTSTPSLDLVEEQGEPPEDEKPVEVEADDVAAVAFAGLAGASAVKALNSKEETAPIAKQPLVNESDRADRREDKDVESPSKSDNSDRDRRRHRSSRHHSFSHHPPKYGEYPPSSKPEEQPRRRRHSHSHRASGLTSDREDDKEIHRSHRSSQKEEERDRPERFHRRRSSYREDDPERSYRRRSSRKEDKEEKGEPSREISPAKQSPERRDSAIEGVDDERERRRRHRKDRSREEKEEHDRKKDERRAAKREAAIKAEEAFRAEEASRAEAQRLEEAKANGALQKKTESNPLPAALKRSGSRRESVSKSVSIIPPENDNNLKSRLLSLKRRVKSEVISPFIANDEPQIKEKLSPITRSRRDSIVDEAGSPQYDMAPERPKMSSGTRKSSSRSNPHHSHSSSRRESERTYNTMKEPSRRESTSEKYKTEEEKEARRARREMRRHEKLAKEEAEVENKLQREKDDELRRRHREERRRRREERENEEREANERDVEGKFGKLSEPDADNQEPKPSSRPSNRERRPTRHHSNSYSSKGPRSEMPPLRGSRTAEAAGEKPKNAFKSFMTLGKKVFASEKR</sequence>
<feature type="compositionally biased region" description="Acidic residues" evidence="1">
    <location>
        <begin position="546"/>
        <end position="555"/>
    </location>
</feature>
<feature type="compositionally biased region" description="Basic and acidic residues" evidence="1">
    <location>
        <begin position="1217"/>
        <end position="1227"/>
    </location>
</feature>
<feature type="compositionally biased region" description="Polar residues" evidence="1">
    <location>
        <begin position="666"/>
        <end position="675"/>
    </location>
</feature>
<feature type="compositionally biased region" description="Acidic residues" evidence="1">
    <location>
        <begin position="1559"/>
        <end position="1580"/>
    </location>
</feature>
<dbReference type="OrthoDB" id="3561975at2759"/>
<feature type="compositionally biased region" description="Basic and acidic residues" evidence="1">
    <location>
        <begin position="1043"/>
        <end position="1071"/>
    </location>
</feature>
<feature type="compositionally biased region" description="Acidic residues" evidence="1">
    <location>
        <begin position="1192"/>
        <end position="1206"/>
    </location>
</feature>
<feature type="compositionally biased region" description="Acidic residues" evidence="1">
    <location>
        <begin position="1855"/>
        <end position="1864"/>
    </location>
</feature>